<gene>
    <name evidence="3" type="ORF">QCA50_003333</name>
</gene>
<reference evidence="3 4" key="1">
    <citation type="submission" date="2022-09" db="EMBL/GenBank/DDBJ databases">
        <authorList>
            <person name="Palmer J.M."/>
        </authorList>
    </citation>
    <scope>NUCLEOTIDE SEQUENCE [LARGE SCALE GENOMIC DNA]</scope>
    <source>
        <strain evidence="3 4">DSM 7382</strain>
    </source>
</reference>
<keyword evidence="1" id="KW-0812">Transmembrane</keyword>
<dbReference type="Pfam" id="PF20152">
    <property type="entry name" value="DUF6534"/>
    <property type="match status" value="1"/>
</dbReference>
<protein>
    <recommendedName>
        <fullName evidence="2">DUF6534 domain-containing protein</fullName>
    </recommendedName>
</protein>
<dbReference type="AlphaFoldDB" id="A0AAW0GLY8"/>
<keyword evidence="1" id="KW-0472">Membrane</keyword>
<dbReference type="Proteomes" id="UP001385951">
    <property type="component" value="Unassembled WGS sequence"/>
</dbReference>
<accession>A0AAW0GLY8</accession>
<sequence>MVVPWYRSEFKGDFKLVSTVLPARIRTDLSHFKGYIYITAVNDTLVRGVYIYRIYLLSKCNRVLAIFLSFVCLLSFGFGIAVAAKSVAPLSIGLSNLYSFSFVIYLGLSTLAMGDVIIAAALCVLLRRQMIRTNRIYSITRSLILYGINASALTSILSVTPCSAQLSRVAEKSNVESMSRSGG</sequence>
<name>A0AAW0GLY8_9APHY</name>
<comment type="caution">
    <text evidence="3">The sequence shown here is derived from an EMBL/GenBank/DDBJ whole genome shotgun (WGS) entry which is preliminary data.</text>
</comment>
<evidence type="ECO:0000259" key="2">
    <source>
        <dbReference type="Pfam" id="PF20152"/>
    </source>
</evidence>
<dbReference type="InterPro" id="IPR045339">
    <property type="entry name" value="DUF6534"/>
</dbReference>
<feature type="domain" description="DUF6534" evidence="2">
    <location>
        <begin position="113"/>
        <end position="163"/>
    </location>
</feature>
<feature type="transmembrane region" description="Helical" evidence="1">
    <location>
        <begin position="104"/>
        <end position="126"/>
    </location>
</feature>
<proteinExistence type="predicted"/>
<dbReference type="EMBL" id="JASBNA010000003">
    <property type="protein sequence ID" value="KAK7693761.1"/>
    <property type="molecule type" value="Genomic_DNA"/>
</dbReference>
<evidence type="ECO:0000313" key="4">
    <source>
        <dbReference type="Proteomes" id="UP001385951"/>
    </source>
</evidence>
<feature type="transmembrane region" description="Helical" evidence="1">
    <location>
        <begin position="63"/>
        <end position="84"/>
    </location>
</feature>
<organism evidence="3 4">
    <name type="scientific">Cerrena zonata</name>
    <dbReference type="NCBI Taxonomy" id="2478898"/>
    <lineage>
        <taxon>Eukaryota</taxon>
        <taxon>Fungi</taxon>
        <taxon>Dikarya</taxon>
        <taxon>Basidiomycota</taxon>
        <taxon>Agaricomycotina</taxon>
        <taxon>Agaricomycetes</taxon>
        <taxon>Polyporales</taxon>
        <taxon>Cerrenaceae</taxon>
        <taxon>Cerrena</taxon>
    </lineage>
</organism>
<keyword evidence="4" id="KW-1185">Reference proteome</keyword>
<evidence type="ECO:0000313" key="3">
    <source>
        <dbReference type="EMBL" id="KAK7693761.1"/>
    </source>
</evidence>
<keyword evidence="1" id="KW-1133">Transmembrane helix</keyword>
<evidence type="ECO:0000256" key="1">
    <source>
        <dbReference type="SAM" id="Phobius"/>
    </source>
</evidence>